<protein>
    <submittedName>
        <fullName evidence="1">Uncharacterized protein</fullName>
    </submittedName>
</protein>
<name>A0A812L1F8_9DINO</name>
<evidence type="ECO:0000313" key="1">
    <source>
        <dbReference type="EMBL" id="CAE7238393.1"/>
    </source>
</evidence>
<sequence length="270" mass="30639">MQRLPMNFYIRQWYEPMEDLAWRAMRCAPGPGTRRALEVLEALDRALCFAKMEPCFEDGARRLRAAEHVCAKMDATGVLACDSMQDLKRVPRDVFAELERSIAGCAEKDQPLWTLLRQKRGVLWSLGAALNQKPCDEEGGDQDLATHLLCLGFAGILLEGHPERLARLKDFFGHREDLVLLSQPAEPRFVGAMLEDATWNNRVLRDKEVDLLQITLGVSDCSFLSALLEGGVRPRFLRIIYWHVIPPPLLYQPGSYRPLGDWYEDGALDT</sequence>
<dbReference type="OrthoDB" id="438497at2759"/>
<keyword evidence="2" id="KW-1185">Reference proteome</keyword>
<comment type="caution">
    <text evidence="1">The sequence shown here is derived from an EMBL/GenBank/DDBJ whole genome shotgun (WGS) entry which is preliminary data.</text>
</comment>
<organism evidence="1 2">
    <name type="scientific">Symbiodinium natans</name>
    <dbReference type="NCBI Taxonomy" id="878477"/>
    <lineage>
        <taxon>Eukaryota</taxon>
        <taxon>Sar</taxon>
        <taxon>Alveolata</taxon>
        <taxon>Dinophyceae</taxon>
        <taxon>Suessiales</taxon>
        <taxon>Symbiodiniaceae</taxon>
        <taxon>Symbiodinium</taxon>
    </lineage>
</organism>
<accession>A0A812L1F8</accession>
<gene>
    <name evidence="1" type="ORF">SNAT2548_LOCUS10475</name>
</gene>
<dbReference type="EMBL" id="CAJNDS010000868">
    <property type="protein sequence ID" value="CAE7238393.1"/>
    <property type="molecule type" value="Genomic_DNA"/>
</dbReference>
<proteinExistence type="predicted"/>
<dbReference type="Proteomes" id="UP000604046">
    <property type="component" value="Unassembled WGS sequence"/>
</dbReference>
<dbReference type="AlphaFoldDB" id="A0A812L1F8"/>
<reference evidence="1" key="1">
    <citation type="submission" date="2021-02" db="EMBL/GenBank/DDBJ databases">
        <authorList>
            <person name="Dougan E. K."/>
            <person name="Rhodes N."/>
            <person name="Thang M."/>
            <person name="Chan C."/>
        </authorList>
    </citation>
    <scope>NUCLEOTIDE SEQUENCE</scope>
</reference>
<evidence type="ECO:0000313" key="2">
    <source>
        <dbReference type="Proteomes" id="UP000604046"/>
    </source>
</evidence>